<dbReference type="Proteomes" id="UP000016491">
    <property type="component" value="Unassembled WGS sequence"/>
</dbReference>
<evidence type="ECO:0000313" key="2">
    <source>
        <dbReference type="Proteomes" id="UP000016491"/>
    </source>
</evidence>
<dbReference type="RefSeq" id="WP_021643759.1">
    <property type="nucleotide sequence ID" value="NZ_KE993043.1"/>
</dbReference>
<sequence length="370" mass="42348">MDQESKAVRLLMLIGVSGEMPADWAVYAVGSCSYSAALITRLKREGYISLRCKDGLKGYVLKAKAKRRLLELWPEDFTPFLCGSVETNHIKSEPDKRLRLYRMSMVWIYLSVAGVPVYKSSKPDFFFPMFHPVPSGEGQDMIGRDMGGYYGTLEFKRGMAKEIGGSRACGVLLTAAKPYIVYNSMDSLMKWAKKTERTMRSRMEAVFRNKGYHSPADAVMFGNRTDMLLRLLESDGGIKGNLFALDDIYERIYFIPLIKEAQLQVRLMMNPEEDRRLRDFLCTALWKINGADGALDDGVDRDGNQVYFCYDLELWRLKRVCGKIEREGRGIIYCFDYQEEALRAYMGGEAVVKGIVREKAIQYLEYVHKI</sequence>
<reference evidence="1 2" key="1">
    <citation type="submission" date="2013-07" db="EMBL/GenBank/DDBJ databases">
        <authorList>
            <person name="Weinstock G."/>
            <person name="Sodergren E."/>
            <person name="Wylie T."/>
            <person name="Fulton L."/>
            <person name="Fulton R."/>
            <person name="Fronick C."/>
            <person name="O'Laughlin M."/>
            <person name="Godfrey J."/>
            <person name="Miner T."/>
            <person name="Herter B."/>
            <person name="Appelbaum E."/>
            <person name="Cordes M."/>
            <person name="Lek S."/>
            <person name="Wollam A."/>
            <person name="Pepin K.H."/>
            <person name="Palsikar V.B."/>
            <person name="Mitreva M."/>
            <person name="Wilson R.K."/>
        </authorList>
    </citation>
    <scope>NUCLEOTIDE SEQUENCE [LARGE SCALE GENOMIC DNA]</scope>
    <source>
        <strain evidence="1 2">ATCC 14940</strain>
    </source>
</reference>
<name>A0ABC9U361_CLOSY</name>
<evidence type="ECO:0000313" key="1">
    <source>
        <dbReference type="EMBL" id="ERI80283.1"/>
    </source>
</evidence>
<gene>
    <name evidence="1" type="ORF">CLOSYM_00388</name>
</gene>
<dbReference type="EMBL" id="AWSU01000031">
    <property type="protein sequence ID" value="ERI80283.1"/>
    <property type="molecule type" value="Genomic_DNA"/>
</dbReference>
<protein>
    <recommendedName>
        <fullName evidence="3">Transcriptional regulator</fullName>
    </recommendedName>
</protein>
<dbReference type="AlphaFoldDB" id="A0ABC9U361"/>
<organism evidence="1 2">
    <name type="scientific">[Clostridium] symbiosum ATCC 14940</name>
    <dbReference type="NCBI Taxonomy" id="411472"/>
    <lineage>
        <taxon>Bacteria</taxon>
        <taxon>Bacillati</taxon>
        <taxon>Bacillota</taxon>
        <taxon>Clostridia</taxon>
        <taxon>Lachnospirales</taxon>
        <taxon>Lachnospiraceae</taxon>
        <taxon>Otoolea</taxon>
    </lineage>
</organism>
<evidence type="ECO:0008006" key="3">
    <source>
        <dbReference type="Google" id="ProtNLM"/>
    </source>
</evidence>
<proteinExistence type="predicted"/>
<accession>A0ABC9U361</accession>
<comment type="caution">
    <text evidence="1">The sequence shown here is derived from an EMBL/GenBank/DDBJ whole genome shotgun (WGS) entry which is preliminary data.</text>
</comment>